<keyword evidence="5 6" id="KW-0472">Membrane</keyword>
<evidence type="ECO:0000256" key="4">
    <source>
        <dbReference type="ARBA" id="ARBA00022989"/>
    </source>
</evidence>
<keyword evidence="3 6" id="KW-0812">Transmembrane</keyword>
<evidence type="ECO:0000259" key="7">
    <source>
        <dbReference type="Pfam" id="PF00892"/>
    </source>
</evidence>
<keyword evidence="9" id="KW-1185">Reference proteome</keyword>
<feature type="domain" description="EamA" evidence="7">
    <location>
        <begin position="148"/>
        <end position="281"/>
    </location>
</feature>
<feature type="transmembrane region" description="Helical" evidence="6">
    <location>
        <begin position="145"/>
        <end position="166"/>
    </location>
</feature>
<protein>
    <submittedName>
        <fullName evidence="8">EamA family transporter</fullName>
    </submittedName>
</protein>
<sequence>MKTVIGIFFTMLWSSAAIATKIGLNSTTPLALATIRFIIAGGLLFLYIYFFYQKYPWPKLNEWRSLFFLGLFNTTIYLGATFWALNDVSAGLFNLFVTTNPFLVAFLSWILLKRKVLLMEWIGMTVAGFGLLIATWPSFSAGEIPVYGLIILGIGMSSMAVGSVYFKKIDLKLPSIVINTWQMTIGGIILIPIAFILEKDSYFMKLDLNLLGSLGWLVFVISIGTMLLWFYLLKQDTVKANNWLFLTPIFGYLFAHVFLGESVTIFDSVATIFVVIGLLLSGNITIYPVKRLLSRFRSVHYKTDTYEKGSKL</sequence>
<dbReference type="Pfam" id="PF00892">
    <property type="entry name" value="EamA"/>
    <property type="match status" value="2"/>
</dbReference>
<evidence type="ECO:0000313" key="8">
    <source>
        <dbReference type="EMBL" id="MBD8004969.1"/>
    </source>
</evidence>
<evidence type="ECO:0000256" key="5">
    <source>
        <dbReference type="ARBA" id="ARBA00023136"/>
    </source>
</evidence>
<feature type="transmembrane region" description="Helical" evidence="6">
    <location>
        <begin position="209"/>
        <end position="231"/>
    </location>
</feature>
<feature type="transmembrane region" description="Helical" evidence="6">
    <location>
        <begin position="121"/>
        <end position="139"/>
    </location>
</feature>
<dbReference type="PANTHER" id="PTHR32322">
    <property type="entry name" value="INNER MEMBRANE TRANSPORTER"/>
    <property type="match status" value="1"/>
</dbReference>
<evidence type="ECO:0000256" key="2">
    <source>
        <dbReference type="ARBA" id="ARBA00007362"/>
    </source>
</evidence>
<comment type="caution">
    <text evidence="8">The sequence shown here is derived from an EMBL/GenBank/DDBJ whole genome shotgun (WGS) entry which is preliminary data.</text>
</comment>
<name>A0ABR8VJQ4_9BACI</name>
<comment type="similarity">
    <text evidence="2">Belongs to the EamA transporter family.</text>
</comment>
<dbReference type="InterPro" id="IPR037185">
    <property type="entry name" value="EmrE-like"/>
</dbReference>
<feature type="transmembrane region" description="Helical" evidence="6">
    <location>
        <begin position="64"/>
        <end position="85"/>
    </location>
</feature>
<feature type="transmembrane region" description="Helical" evidence="6">
    <location>
        <begin position="265"/>
        <end position="287"/>
    </location>
</feature>
<evidence type="ECO:0000256" key="6">
    <source>
        <dbReference type="SAM" id="Phobius"/>
    </source>
</evidence>
<feature type="transmembrane region" description="Helical" evidence="6">
    <location>
        <begin position="178"/>
        <end position="197"/>
    </location>
</feature>
<feature type="transmembrane region" description="Helical" evidence="6">
    <location>
        <begin position="91"/>
        <end position="112"/>
    </location>
</feature>
<dbReference type="SUPFAM" id="SSF103481">
    <property type="entry name" value="Multidrug resistance efflux transporter EmrE"/>
    <property type="match status" value="2"/>
</dbReference>
<keyword evidence="4 6" id="KW-1133">Transmembrane helix</keyword>
<reference evidence="8 9" key="1">
    <citation type="submission" date="2020-08" db="EMBL/GenBank/DDBJ databases">
        <title>A Genomic Blueprint of the Chicken Gut Microbiome.</title>
        <authorList>
            <person name="Gilroy R."/>
            <person name="Ravi A."/>
            <person name="Getino M."/>
            <person name="Pursley I."/>
            <person name="Horton D.L."/>
            <person name="Alikhan N.-F."/>
            <person name="Baker D."/>
            <person name="Gharbi K."/>
            <person name="Hall N."/>
            <person name="Watson M."/>
            <person name="Adriaenssens E.M."/>
            <person name="Foster-Nyarko E."/>
            <person name="Jarju S."/>
            <person name="Secka A."/>
            <person name="Antonio M."/>
            <person name="Oren A."/>
            <person name="Chaudhuri R."/>
            <person name="La Ragione R.M."/>
            <person name="Hildebrand F."/>
            <person name="Pallen M.J."/>
        </authorList>
    </citation>
    <scope>NUCLEOTIDE SEQUENCE [LARGE SCALE GENOMIC DNA]</scope>
    <source>
        <strain evidence="8 9">Sa1BUA2</strain>
    </source>
</reference>
<dbReference type="Proteomes" id="UP000648182">
    <property type="component" value="Unassembled WGS sequence"/>
</dbReference>
<dbReference type="InterPro" id="IPR000620">
    <property type="entry name" value="EamA_dom"/>
</dbReference>
<feature type="transmembrane region" description="Helical" evidence="6">
    <location>
        <begin position="243"/>
        <end position="259"/>
    </location>
</feature>
<feature type="domain" description="EamA" evidence="7">
    <location>
        <begin position="7"/>
        <end position="135"/>
    </location>
</feature>
<evidence type="ECO:0000256" key="1">
    <source>
        <dbReference type="ARBA" id="ARBA00004127"/>
    </source>
</evidence>
<comment type="subcellular location">
    <subcellularLocation>
        <location evidence="1">Endomembrane system</location>
        <topology evidence="1">Multi-pass membrane protein</topology>
    </subcellularLocation>
</comment>
<organism evidence="8 9">
    <name type="scientific">Bacillus norwichensis</name>
    <dbReference type="NCBI Taxonomy" id="2762217"/>
    <lineage>
        <taxon>Bacteria</taxon>
        <taxon>Bacillati</taxon>
        <taxon>Bacillota</taxon>
        <taxon>Bacilli</taxon>
        <taxon>Bacillales</taxon>
        <taxon>Bacillaceae</taxon>
        <taxon>Bacillus</taxon>
    </lineage>
</organism>
<proteinExistence type="inferred from homology"/>
<evidence type="ECO:0000313" key="9">
    <source>
        <dbReference type="Proteomes" id="UP000648182"/>
    </source>
</evidence>
<accession>A0ABR8VJQ4</accession>
<dbReference type="EMBL" id="JACSPV010000009">
    <property type="protein sequence ID" value="MBD8004969.1"/>
    <property type="molecule type" value="Genomic_DNA"/>
</dbReference>
<feature type="transmembrane region" description="Helical" evidence="6">
    <location>
        <begin position="29"/>
        <end position="52"/>
    </location>
</feature>
<dbReference type="RefSeq" id="WP_191811514.1">
    <property type="nucleotide sequence ID" value="NZ_JACSPV010000009.1"/>
</dbReference>
<dbReference type="PANTHER" id="PTHR32322:SF2">
    <property type="entry name" value="EAMA DOMAIN-CONTAINING PROTEIN"/>
    <property type="match status" value="1"/>
</dbReference>
<dbReference type="InterPro" id="IPR050638">
    <property type="entry name" value="AA-Vitamin_Transporters"/>
</dbReference>
<evidence type="ECO:0000256" key="3">
    <source>
        <dbReference type="ARBA" id="ARBA00022692"/>
    </source>
</evidence>
<gene>
    <name evidence="8" type="ORF">H9631_07740</name>
</gene>